<proteinExistence type="inferred from homology"/>
<dbReference type="InterPro" id="IPR044532">
    <property type="entry name" value="BRX-like"/>
</dbReference>
<dbReference type="InterPro" id="IPR013591">
    <property type="entry name" value="Brevis_radix_dom"/>
</dbReference>
<reference evidence="7" key="1">
    <citation type="journal article" date="2014" name="Science">
        <title>Ancient hybridizations among the ancestral genomes of bread wheat.</title>
        <authorList>
            <consortium name="International Wheat Genome Sequencing Consortium,"/>
            <person name="Marcussen T."/>
            <person name="Sandve S.R."/>
            <person name="Heier L."/>
            <person name="Spannagl M."/>
            <person name="Pfeifer M."/>
            <person name="Jakobsen K.S."/>
            <person name="Wulff B.B."/>
            <person name="Steuernagel B."/>
            <person name="Mayer K.F."/>
            <person name="Olsen O.A."/>
        </authorList>
    </citation>
    <scope>NUCLEOTIDE SEQUENCE [LARGE SCALE GENOMIC DNA]</scope>
    <source>
        <strain evidence="7">cv. AL8/78</strain>
    </source>
</reference>
<protein>
    <recommendedName>
        <fullName evidence="5">BRX domain-containing protein</fullName>
    </recommendedName>
</protein>
<dbReference type="PANTHER" id="PTHR46058:SF31">
    <property type="entry name" value="PROTEIN BREVIS RADIX-LIKE 4"/>
    <property type="match status" value="1"/>
</dbReference>
<reference evidence="6" key="3">
    <citation type="journal article" date="2017" name="Nature">
        <title>Genome sequence of the progenitor of the wheat D genome Aegilops tauschii.</title>
        <authorList>
            <person name="Luo M.C."/>
            <person name="Gu Y.Q."/>
            <person name="Puiu D."/>
            <person name="Wang H."/>
            <person name="Twardziok S.O."/>
            <person name="Deal K.R."/>
            <person name="Huo N."/>
            <person name="Zhu T."/>
            <person name="Wang L."/>
            <person name="Wang Y."/>
            <person name="McGuire P.E."/>
            <person name="Liu S."/>
            <person name="Long H."/>
            <person name="Ramasamy R.K."/>
            <person name="Rodriguez J.C."/>
            <person name="Van S.L."/>
            <person name="Yuan L."/>
            <person name="Wang Z."/>
            <person name="Xia Z."/>
            <person name="Xiao L."/>
            <person name="Anderson O.D."/>
            <person name="Ouyang S."/>
            <person name="Liang Y."/>
            <person name="Zimin A.V."/>
            <person name="Pertea G."/>
            <person name="Qi P."/>
            <person name="Bennetzen J.L."/>
            <person name="Dai X."/>
            <person name="Dawson M.W."/>
            <person name="Muller H.G."/>
            <person name="Kugler K."/>
            <person name="Rivarola-Duarte L."/>
            <person name="Spannagl M."/>
            <person name="Mayer K.F.X."/>
            <person name="Lu F.H."/>
            <person name="Bevan M.W."/>
            <person name="Leroy P."/>
            <person name="Li P."/>
            <person name="You F.M."/>
            <person name="Sun Q."/>
            <person name="Liu Z."/>
            <person name="Lyons E."/>
            <person name="Wicker T."/>
            <person name="Salzberg S.L."/>
            <person name="Devos K.M."/>
            <person name="Dvorak J."/>
        </authorList>
    </citation>
    <scope>NUCLEOTIDE SEQUENCE [LARGE SCALE GENOMIC DNA]</scope>
    <source>
        <strain evidence="6">cv. AL8/78</strain>
    </source>
</reference>
<reference evidence="6" key="4">
    <citation type="submission" date="2019-03" db="UniProtKB">
        <authorList>
            <consortium name="EnsemblPlants"/>
        </authorList>
    </citation>
    <scope>IDENTIFICATION</scope>
</reference>
<keyword evidence="3" id="KW-0539">Nucleus</keyword>
<comment type="similarity">
    <text evidence="2">Belongs to the BRX family.</text>
</comment>
<accession>A0A453FWZ7</accession>
<dbReference type="GO" id="GO:0005634">
    <property type="term" value="C:nucleus"/>
    <property type="evidence" value="ECO:0007669"/>
    <property type="project" value="UniProtKB-SubCell"/>
</dbReference>
<dbReference type="Gramene" id="AET3Gv20814000.4">
    <property type="protein sequence ID" value="AET3Gv20814000.4"/>
    <property type="gene ID" value="AET3Gv20814000"/>
</dbReference>
<evidence type="ECO:0000256" key="3">
    <source>
        <dbReference type="ARBA" id="ARBA00023242"/>
    </source>
</evidence>
<evidence type="ECO:0000256" key="1">
    <source>
        <dbReference type="ARBA" id="ARBA00004123"/>
    </source>
</evidence>
<keyword evidence="7" id="KW-1185">Reference proteome</keyword>
<evidence type="ECO:0000256" key="4">
    <source>
        <dbReference type="SAM" id="MobiDB-lite"/>
    </source>
</evidence>
<feature type="domain" description="BRX" evidence="5">
    <location>
        <begin position="293"/>
        <end position="348"/>
    </location>
</feature>
<sequence>QPVLKNMVLKLSGTQRQGVPKRGGSPPPRGRTTSLYRSGYYRSGVVQDDMAVPPATYLGHGAGGGGGTAASSASSTPAWERPPNGGQGEAAVREWVAQVEPGVQITFVSLAGGAGNDLKRIRFSREMYYKWQAQRWCGDNNERIMELYNVRRFTRQVLPDPPRDDDDAEVSVTGTLCADGAIVVHRCLRLKDLFAAEGVVLLAVAGGLDDGQPSATTGAGPGGPGGAARQHSFRGPLSPPPPSSSNPSERAWQQQQQQHPQRPEPDVPEPARTTTSSMPDDVSISNASELEVTELVIQDEPGVYITVRELADGARELRRVRFSREKFAELNAKLWWEENKERIHAQYL</sequence>
<dbReference type="PANTHER" id="PTHR46058">
    <property type="entry name" value="PROTEIN BREVIS RADIX-LIKE 1"/>
    <property type="match status" value="1"/>
</dbReference>
<feature type="region of interest" description="Disordered" evidence="4">
    <location>
        <begin position="62"/>
        <end position="89"/>
    </location>
</feature>
<evidence type="ECO:0000259" key="5">
    <source>
        <dbReference type="PROSITE" id="PS51514"/>
    </source>
</evidence>
<dbReference type="AlphaFoldDB" id="A0A453FWZ7"/>
<reference evidence="7" key="2">
    <citation type="journal article" date="2017" name="Nat. Plants">
        <title>The Aegilops tauschii genome reveals multiple impacts of transposons.</title>
        <authorList>
            <person name="Zhao G."/>
            <person name="Zou C."/>
            <person name="Li K."/>
            <person name="Wang K."/>
            <person name="Li T."/>
            <person name="Gao L."/>
            <person name="Zhang X."/>
            <person name="Wang H."/>
            <person name="Yang Z."/>
            <person name="Liu X."/>
            <person name="Jiang W."/>
            <person name="Mao L."/>
            <person name="Kong X."/>
            <person name="Jiao Y."/>
            <person name="Jia J."/>
        </authorList>
    </citation>
    <scope>NUCLEOTIDE SEQUENCE [LARGE SCALE GENOMIC DNA]</scope>
    <source>
        <strain evidence="7">cv. AL8/78</strain>
    </source>
</reference>
<dbReference type="EnsemblPlants" id="AET3Gv20814000.4">
    <property type="protein sequence ID" value="AET3Gv20814000.4"/>
    <property type="gene ID" value="AET3Gv20814000"/>
</dbReference>
<evidence type="ECO:0000313" key="6">
    <source>
        <dbReference type="EnsemblPlants" id="AET3Gv20814000.4"/>
    </source>
</evidence>
<dbReference type="Pfam" id="PF08381">
    <property type="entry name" value="BRX"/>
    <property type="match status" value="2"/>
</dbReference>
<feature type="compositionally biased region" description="Polar residues" evidence="4">
    <location>
        <begin position="272"/>
        <end position="287"/>
    </location>
</feature>
<feature type="region of interest" description="Disordered" evidence="4">
    <location>
        <begin position="1"/>
        <end position="35"/>
    </location>
</feature>
<feature type="region of interest" description="Disordered" evidence="4">
    <location>
        <begin position="208"/>
        <end position="287"/>
    </location>
</feature>
<reference evidence="6" key="5">
    <citation type="journal article" date="2021" name="G3 (Bethesda)">
        <title>Aegilops tauschii genome assembly Aet v5.0 features greater sequence contiguity and improved annotation.</title>
        <authorList>
            <person name="Wang L."/>
            <person name="Zhu T."/>
            <person name="Rodriguez J.C."/>
            <person name="Deal K.R."/>
            <person name="Dubcovsky J."/>
            <person name="McGuire P.E."/>
            <person name="Lux T."/>
            <person name="Spannagl M."/>
            <person name="Mayer K.F.X."/>
            <person name="Baldrich P."/>
            <person name="Meyers B.C."/>
            <person name="Huo N."/>
            <person name="Gu Y.Q."/>
            <person name="Zhou H."/>
            <person name="Devos K.M."/>
            <person name="Bennetzen J.L."/>
            <person name="Unver T."/>
            <person name="Budak H."/>
            <person name="Gulick P.J."/>
            <person name="Galiba G."/>
            <person name="Kalapos B."/>
            <person name="Nelson D.R."/>
            <person name="Li P."/>
            <person name="You F.M."/>
            <person name="Luo M.C."/>
            <person name="Dvorak J."/>
        </authorList>
    </citation>
    <scope>NUCLEOTIDE SEQUENCE [LARGE SCALE GENOMIC DNA]</scope>
    <source>
        <strain evidence="6">cv. AL8/78</strain>
    </source>
</reference>
<feature type="compositionally biased region" description="Low complexity" evidence="4">
    <location>
        <begin position="245"/>
        <end position="258"/>
    </location>
</feature>
<evidence type="ECO:0000256" key="2">
    <source>
        <dbReference type="ARBA" id="ARBA00009057"/>
    </source>
</evidence>
<feature type="domain" description="BRX" evidence="5">
    <location>
        <begin position="93"/>
        <end position="149"/>
    </location>
</feature>
<evidence type="ECO:0000313" key="7">
    <source>
        <dbReference type="Proteomes" id="UP000015105"/>
    </source>
</evidence>
<organism evidence="6 7">
    <name type="scientific">Aegilops tauschii subsp. strangulata</name>
    <name type="common">Goatgrass</name>
    <dbReference type="NCBI Taxonomy" id="200361"/>
    <lineage>
        <taxon>Eukaryota</taxon>
        <taxon>Viridiplantae</taxon>
        <taxon>Streptophyta</taxon>
        <taxon>Embryophyta</taxon>
        <taxon>Tracheophyta</taxon>
        <taxon>Spermatophyta</taxon>
        <taxon>Magnoliopsida</taxon>
        <taxon>Liliopsida</taxon>
        <taxon>Poales</taxon>
        <taxon>Poaceae</taxon>
        <taxon>BOP clade</taxon>
        <taxon>Pooideae</taxon>
        <taxon>Triticodae</taxon>
        <taxon>Triticeae</taxon>
        <taxon>Triticinae</taxon>
        <taxon>Aegilops</taxon>
    </lineage>
</organism>
<comment type="subcellular location">
    <subcellularLocation>
        <location evidence="1">Nucleus</location>
    </subcellularLocation>
</comment>
<dbReference type="Proteomes" id="UP000015105">
    <property type="component" value="Chromosome 3D"/>
</dbReference>
<dbReference type="STRING" id="200361.A0A453FWZ7"/>
<dbReference type="PROSITE" id="PS51514">
    <property type="entry name" value="BRX"/>
    <property type="match status" value="2"/>
</dbReference>
<name>A0A453FWZ7_AEGTS</name>